<organism evidence="1">
    <name type="scientific">Arundo donax</name>
    <name type="common">Giant reed</name>
    <name type="synonym">Donax arundinaceus</name>
    <dbReference type="NCBI Taxonomy" id="35708"/>
    <lineage>
        <taxon>Eukaryota</taxon>
        <taxon>Viridiplantae</taxon>
        <taxon>Streptophyta</taxon>
        <taxon>Embryophyta</taxon>
        <taxon>Tracheophyta</taxon>
        <taxon>Spermatophyta</taxon>
        <taxon>Magnoliopsida</taxon>
        <taxon>Liliopsida</taxon>
        <taxon>Poales</taxon>
        <taxon>Poaceae</taxon>
        <taxon>PACMAD clade</taxon>
        <taxon>Arundinoideae</taxon>
        <taxon>Arundineae</taxon>
        <taxon>Arundo</taxon>
    </lineage>
</organism>
<reference evidence="1" key="1">
    <citation type="submission" date="2014-09" db="EMBL/GenBank/DDBJ databases">
        <authorList>
            <person name="Magalhaes I.L.F."/>
            <person name="Oliveira U."/>
            <person name="Santos F.R."/>
            <person name="Vidigal T.H.D.A."/>
            <person name="Brescovit A.D."/>
            <person name="Santos A.J."/>
        </authorList>
    </citation>
    <scope>NUCLEOTIDE SEQUENCE</scope>
    <source>
        <tissue evidence="1">Shoot tissue taken approximately 20 cm above the soil surface</tissue>
    </source>
</reference>
<protein>
    <submittedName>
        <fullName evidence="1">Uncharacterized protein</fullName>
    </submittedName>
</protein>
<proteinExistence type="predicted"/>
<dbReference type="EMBL" id="GBRH01255639">
    <property type="protein sequence ID" value="JAD42256.1"/>
    <property type="molecule type" value="Transcribed_RNA"/>
</dbReference>
<accession>A0A0A8ZTX9</accession>
<reference evidence="1" key="2">
    <citation type="journal article" date="2015" name="Data Brief">
        <title>Shoot transcriptome of the giant reed, Arundo donax.</title>
        <authorList>
            <person name="Barrero R.A."/>
            <person name="Guerrero F.D."/>
            <person name="Moolhuijzen P."/>
            <person name="Goolsby J.A."/>
            <person name="Tidwell J."/>
            <person name="Bellgard S.E."/>
            <person name="Bellgard M.I."/>
        </authorList>
    </citation>
    <scope>NUCLEOTIDE SEQUENCE</scope>
    <source>
        <tissue evidence="1">Shoot tissue taken approximately 20 cm above the soil surface</tissue>
    </source>
</reference>
<sequence>MCIACSGIKSCQIEVGDGMALTRYCVAEHKASGLPHRQNFCYEPAPNPAHVPPRSRLRLHPRLLAAPILRPYAAMLLRHQDRSSTSAPHCISGLRGGHDLLPTVVTSWTLLPP</sequence>
<name>A0A0A8ZTX9_ARUDO</name>
<evidence type="ECO:0000313" key="1">
    <source>
        <dbReference type="EMBL" id="JAD42256.1"/>
    </source>
</evidence>
<dbReference type="AlphaFoldDB" id="A0A0A8ZTX9"/>